<sequence length="189" mass="20997">MLALYSAAVAIVTGATSAWIGYYFSVRKDRLQWDRSHATRWDSARREAYVAFAAAIKREVRLHVKMAAAQHPDVWPGHETLSMEEGWPLLAAAEDARADLLESILLLADGPTVEAAREWQQKVWELRVLHRDANASVETIRQALARASDARDRFYACARPDLGIHSALPGPRPLLAIADEPDTMVGARS</sequence>
<evidence type="ECO:0000313" key="1">
    <source>
        <dbReference type="EMBL" id="MEB3509194.1"/>
    </source>
</evidence>
<evidence type="ECO:0008006" key="3">
    <source>
        <dbReference type="Google" id="ProtNLM"/>
    </source>
</evidence>
<protein>
    <recommendedName>
        <fullName evidence="3">Secreted protein</fullName>
    </recommendedName>
</protein>
<dbReference type="Proteomes" id="UP001348098">
    <property type="component" value="Unassembled WGS sequence"/>
</dbReference>
<evidence type="ECO:0000313" key="2">
    <source>
        <dbReference type="Proteomes" id="UP001348098"/>
    </source>
</evidence>
<dbReference type="EMBL" id="JAYKYQ010000001">
    <property type="protein sequence ID" value="MEB3509194.1"/>
    <property type="molecule type" value="Genomic_DNA"/>
</dbReference>
<reference evidence="1 2" key="1">
    <citation type="submission" date="2023-12" db="EMBL/GenBank/DDBJ databases">
        <title>novel species in genus Nocarida.</title>
        <authorList>
            <person name="Li Z."/>
        </authorList>
    </citation>
    <scope>NUCLEOTIDE SEQUENCE [LARGE SCALE GENOMIC DNA]</scope>
    <source>
        <strain evidence="1 2">CDC186</strain>
    </source>
</reference>
<gene>
    <name evidence="1" type="ORF">U3653_04095</name>
</gene>
<organism evidence="1 2">
    <name type="scientific">Nocardia implantans</name>
    <dbReference type="NCBI Taxonomy" id="3108168"/>
    <lineage>
        <taxon>Bacteria</taxon>
        <taxon>Bacillati</taxon>
        <taxon>Actinomycetota</taxon>
        <taxon>Actinomycetes</taxon>
        <taxon>Mycobacteriales</taxon>
        <taxon>Nocardiaceae</taxon>
        <taxon>Nocardia</taxon>
    </lineage>
</organism>
<keyword evidence="2" id="KW-1185">Reference proteome</keyword>
<comment type="caution">
    <text evidence="1">The sequence shown here is derived from an EMBL/GenBank/DDBJ whole genome shotgun (WGS) entry which is preliminary data.</text>
</comment>
<accession>A0ABU6ANZ8</accession>
<dbReference type="RefSeq" id="WP_195079839.1">
    <property type="nucleotide sequence ID" value="NZ_JAYESH010000011.1"/>
</dbReference>
<proteinExistence type="predicted"/>
<name>A0ABU6ANZ8_9NOCA</name>